<name>A0A3B0JYJ8_DROGU</name>
<proteinExistence type="predicted"/>
<evidence type="ECO:0000313" key="3">
    <source>
        <dbReference type="Proteomes" id="UP000268350"/>
    </source>
</evidence>
<dbReference type="EMBL" id="OUUW01000003">
    <property type="protein sequence ID" value="SPP78456.1"/>
    <property type="molecule type" value="Genomic_DNA"/>
</dbReference>
<accession>A0A3B0JYJ8</accession>
<feature type="transmembrane region" description="Helical" evidence="1">
    <location>
        <begin position="82"/>
        <end position="99"/>
    </location>
</feature>
<evidence type="ECO:0000313" key="2">
    <source>
        <dbReference type="EMBL" id="SPP78456.1"/>
    </source>
</evidence>
<dbReference type="Proteomes" id="UP000268350">
    <property type="component" value="Unassembled WGS sequence"/>
</dbReference>
<keyword evidence="3" id="KW-1185">Reference proteome</keyword>
<keyword evidence="1" id="KW-1133">Transmembrane helix</keyword>
<evidence type="ECO:0000256" key="1">
    <source>
        <dbReference type="SAM" id="Phobius"/>
    </source>
</evidence>
<sequence>MQSAVCSLHPNAKPSSCDDAATAAIATGSALSRIQLAYESILRGSQSPAFVNGLVTVFALRSAFSLPSACSSTARTQSFNRLAFLLSLLSVFFFGKLYLYFGSDLLLVSVWFQFVSVFGFWCFFSLSFFGIAFPFNVSLD</sequence>
<protein>
    <submittedName>
        <fullName evidence="2">Uncharacterized protein</fullName>
    </submittedName>
</protein>
<feature type="transmembrane region" description="Helical" evidence="1">
    <location>
        <begin position="111"/>
        <end position="135"/>
    </location>
</feature>
<keyword evidence="1" id="KW-0812">Transmembrane</keyword>
<organism evidence="2 3">
    <name type="scientific">Drosophila guanche</name>
    <name type="common">Fruit fly</name>
    <dbReference type="NCBI Taxonomy" id="7266"/>
    <lineage>
        <taxon>Eukaryota</taxon>
        <taxon>Metazoa</taxon>
        <taxon>Ecdysozoa</taxon>
        <taxon>Arthropoda</taxon>
        <taxon>Hexapoda</taxon>
        <taxon>Insecta</taxon>
        <taxon>Pterygota</taxon>
        <taxon>Neoptera</taxon>
        <taxon>Endopterygota</taxon>
        <taxon>Diptera</taxon>
        <taxon>Brachycera</taxon>
        <taxon>Muscomorpha</taxon>
        <taxon>Ephydroidea</taxon>
        <taxon>Drosophilidae</taxon>
        <taxon>Drosophila</taxon>
        <taxon>Sophophora</taxon>
    </lineage>
</organism>
<keyword evidence="1" id="KW-0472">Membrane</keyword>
<dbReference type="AlphaFoldDB" id="A0A3B0JYJ8"/>
<gene>
    <name evidence="2" type="ORF">DGUA_6G011101</name>
</gene>
<reference evidence="3" key="1">
    <citation type="submission" date="2018-01" db="EMBL/GenBank/DDBJ databases">
        <authorList>
            <person name="Alioto T."/>
            <person name="Alioto T."/>
        </authorList>
    </citation>
    <scope>NUCLEOTIDE SEQUENCE [LARGE SCALE GENOMIC DNA]</scope>
</reference>